<protein>
    <submittedName>
        <fullName evidence="5">Transcriptional regulator, GntR family</fullName>
    </submittedName>
</protein>
<evidence type="ECO:0000313" key="5">
    <source>
        <dbReference type="EMBL" id="SDI75701.1"/>
    </source>
</evidence>
<proteinExistence type="predicted"/>
<dbReference type="GO" id="GO:0003677">
    <property type="term" value="F:DNA binding"/>
    <property type="evidence" value="ECO:0007669"/>
    <property type="project" value="UniProtKB-KW"/>
</dbReference>
<dbReference type="PANTHER" id="PTHR43537">
    <property type="entry name" value="TRANSCRIPTIONAL REGULATOR, GNTR FAMILY"/>
    <property type="match status" value="1"/>
</dbReference>
<dbReference type="PRINTS" id="PR00035">
    <property type="entry name" value="HTHGNTR"/>
</dbReference>
<dbReference type="SUPFAM" id="SSF46785">
    <property type="entry name" value="Winged helix' DNA-binding domain"/>
    <property type="match status" value="1"/>
</dbReference>
<dbReference type="PROSITE" id="PS50949">
    <property type="entry name" value="HTH_GNTR"/>
    <property type="match status" value="1"/>
</dbReference>
<dbReference type="RefSeq" id="WP_218122831.1">
    <property type="nucleotide sequence ID" value="NZ_FNCY01000028.1"/>
</dbReference>
<dbReference type="PANTHER" id="PTHR43537:SF50">
    <property type="entry name" value="TRANSCRIPTIONAL REGULATORY PROTEIN"/>
    <property type="match status" value="1"/>
</dbReference>
<evidence type="ECO:0000256" key="1">
    <source>
        <dbReference type="ARBA" id="ARBA00023015"/>
    </source>
</evidence>
<keyword evidence="1" id="KW-0805">Transcription regulation</keyword>
<gene>
    <name evidence="5" type="ORF">SAMN05660652_03992</name>
</gene>
<evidence type="ECO:0000313" key="6">
    <source>
        <dbReference type="Proteomes" id="UP000198607"/>
    </source>
</evidence>
<feature type="domain" description="HTH gntR-type" evidence="4">
    <location>
        <begin position="4"/>
        <end position="71"/>
    </location>
</feature>
<sequence length="220" mass="24653">MERQALHDNVVGHIRDLIVEGILPPGIKLNERALCETLGVSRTPLREAIKVLATEGLVDITPNKGASVSSMSETEIGEVFELMSALEAFSGELACERISPEELSAIKALHYEMLALHARNDLPAYYRCNQRLHDRINEAARNSVLRQTYVGLNRRLNALRFRSNLNAAKWDRAVQEHGEMIKALEARDGKLLASMLRQHIVQKKEIILAELRTADKPQAS</sequence>
<dbReference type="AlphaFoldDB" id="A0A1G8N5Y2"/>
<dbReference type="SMART" id="SM00895">
    <property type="entry name" value="FCD"/>
    <property type="match status" value="1"/>
</dbReference>
<dbReference type="CDD" id="cd07377">
    <property type="entry name" value="WHTH_GntR"/>
    <property type="match status" value="1"/>
</dbReference>
<dbReference type="Gene3D" id="1.10.10.10">
    <property type="entry name" value="Winged helix-like DNA-binding domain superfamily/Winged helix DNA-binding domain"/>
    <property type="match status" value="1"/>
</dbReference>
<dbReference type="SUPFAM" id="SSF48008">
    <property type="entry name" value="GntR ligand-binding domain-like"/>
    <property type="match status" value="1"/>
</dbReference>
<dbReference type="EMBL" id="FNCY01000028">
    <property type="protein sequence ID" value="SDI75701.1"/>
    <property type="molecule type" value="Genomic_DNA"/>
</dbReference>
<dbReference type="Pfam" id="PF07729">
    <property type="entry name" value="FCD"/>
    <property type="match status" value="1"/>
</dbReference>
<organism evidence="5 6">
    <name type="scientific">Propionivibrio dicarboxylicus</name>
    <dbReference type="NCBI Taxonomy" id="83767"/>
    <lineage>
        <taxon>Bacteria</taxon>
        <taxon>Pseudomonadati</taxon>
        <taxon>Pseudomonadota</taxon>
        <taxon>Betaproteobacteria</taxon>
        <taxon>Rhodocyclales</taxon>
        <taxon>Rhodocyclaceae</taxon>
        <taxon>Propionivibrio</taxon>
    </lineage>
</organism>
<dbReference type="Proteomes" id="UP000198607">
    <property type="component" value="Unassembled WGS sequence"/>
</dbReference>
<evidence type="ECO:0000256" key="2">
    <source>
        <dbReference type="ARBA" id="ARBA00023125"/>
    </source>
</evidence>
<dbReference type="STRING" id="83767.SAMN05660652_03992"/>
<dbReference type="InterPro" id="IPR011711">
    <property type="entry name" value="GntR_C"/>
</dbReference>
<reference evidence="5 6" key="1">
    <citation type="submission" date="2016-10" db="EMBL/GenBank/DDBJ databases">
        <authorList>
            <person name="de Groot N.N."/>
        </authorList>
    </citation>
    <scope>NUCLEOTIDE SEQUENCE [LARGE SCALE GENOMIC DNA]</scope>
    <source>
        <strain evidence="5 6">DSM 5885</strain>
    </source>
</reference>
<accession>A0A1G8N5Y2</accession>
<dbReference type="GO" id="GO:0003700">
    <property type="term" value="F:DNA-binding transcription factor activity"/>
    <property type="evidence" value="ECO:0007669"/>
    <property type="project" value="InterPro"/>
</dbReference>
<dbReference type="InterPro" id="IPR036390">
    <property type="entry name" value="WH_DNA-bd_sf"/>
</dbReference>
<keyword evidence="3" id="KW-0804">Transcription</keyword>
<dbReference type="SMART" id="SM00345">
    <property type="entry name" value="HTH_GNTR"/>
    <property type="match status" value="1"/>
</dbReference>
<keyword evidence="6" id="KW-1185">Reference proteome</keyword>
<dbReference type="Pfam" id="PF00392">
    <property type="entry name" value="GntR"/>
    <property type="match status" value="1"/>
</dbReference>
<dbReference type="Gene3D" id="1.20.120.530">
    <property type="entry name" value="GntR ligand-binding domain-like"/>
    <property type="match status" value="1"/>
</dbReference>
<evidence type="ECO:0000256" key="3">
    <source>
        <dbReference type="ARBA" id="ARBA00023163"/>
    </source>
</evidence>
<name>A0A1G8N5Y2_9RHOO</name>
<dbReference type="InterPro" id="IPR008920">
    <property type="entry name" value="TF_FadR/GntR_C"/>
</dbReference>
<keyword evidence="2" id="KW-0238">DNA-binding</keyword>
<dbReference type="InterPro" id="IPR000524">
    <property type="entry name" value="Tscrpt_reg_HTH_GntR"/>
</dbReference>
<dbReference type="InterPro" id="IPR036388">
    <property type="entry name" value="WH-like_DNA-bd_sf"/>
</dbReference>
<evidence type="ECO:0000259" key="4">
    <source>
        <dbReference type="PROSITE" id="PS50949"/>
    </source>
</evidence>